<name>A0A210R198_MIZYE</name>
<organism evidence="2 3">
    <name type="scientific">Mizuhopecten yessoensis</name>
    <name type="common">Japanese scallop</name>
    <name type="synonym">Patinopecten yessoensis</name>
    <dbReference type="NCBI Taxonomy" id="6573"/>
    <lineage>
        <taxon>Eukaryota</taxon>
        <taxon>Metazoa</taxon>
        <taxon>Spiralia</taxon>
        <taxon>Lophotrochozoa</taxon>
        <taxon>Mollusca</taxon>
        <taxon>Bivalvia</taxon>
        <taxon>Autobranchia</taxon>
        <taxon>Pteriomorphia</taxon>
        <taxon>Pectinida</taxon>
        <taxon>Pectinoidea</taxon>
        <taxon>Pectinidae</taxon>
        <taxon>Mizuhopecten</taxon>
    </lineage>
</organism>
<dbReference type="Gene3D" id="3.40.50.300">
    <property type="entry name" value="P-loop containing nucleotide triphosphate hydrolases"/>
    <property type="match status" value="1"/>
</dbReference>
<proteinExistence type="predicted"/>
<dbReference type="PANTHER" id="PTHR10704:SF71">
    <property type="entry name" value="CARBOHYDRATE SULFOTRANSFERASE 1-LIKE"/>
    <property type="match status" value="1"/>
</dbReference>
<dbReference type="AlphaFoldDB" id="A0A210R198"/>
<feature type="domain" description="Sulfotransferase" evidence="1">
    <location>
        <begin position="65"/>
        <end position="362"/>
    </location>
</feature>
<dbReference type="EMBL" id="NEDP02000942">
    <property type="protein sequence ID" value="OWF54671.1"/>
    <property type="molecule type" value="Genomic_DNA"/>
</dbReference>
<dbReference type="GO" id="GO:0006044">
    <property type="term" value="P:N-acetylglucosamine metabolic process"/>
    <property type="evidence" value="ECO:0007669"/>
    <property type="project" value="TreeGrafter"/>
</dbReference>
<comment type="caution">
    <text evidence="2">The sequence shown here is derived from an EMBL/GenBank/DDBJ whole genome shotgun (WGS) entry which is preliminary data.</text>
</comment>
<dbReference type="PANTHER" id="PTHR10704">
    <property type="entry name" value="CARBOHYDRATE SULFOTRANSFERASE"/>
    <property type="match status" value="1"/>
</dbReference>
<dbReference type="SUPFAM" id="SSF52540">
    <property type="entry name" value="P-loop containing nucleoside triphosphate hydrolases"/>
    <property type="match status" value="1"/>
</dbReference>
<evidence type="ECO:0000313" key="3">
    <source>
        <dbReference type="Proteomes" id="UP000242188"/>
    </source>
</evidence>
<protein>
    <submittedName>
        <fullName evidence="2">Carbohydrate sulfotransferase 3</fullName>
    </submittedName>
</protein>
<dbReference type="InterPro" id="IPR027417">
    <property type="entry name" value="P-loop_NTPase"/>
</dbReference>
<accession>A0A210R198</accession>
<dbReference type="GO" id="GO:0001517">
    <property type="term" value="F:N-acetylglucosamine 6-O-sulfotransferase activity"/>
    <property type="evidence" value="ECO:0007669"/>
    <property type="project" value="TreeGrafter"/>
</dbReference>
<gene>
    <name evidence="2" type="ORF">KP79_PYT25383</name>
</gene>
<keyword evidence="3" id="KW-1185">Reference proteome</keyword>
<dbReference type="OrthoDB" id="5987729at2759"/>
<reference evidence="2 3" key="1">
    <citation type="journal article" date="2017" name="Nat. Ecol. Evol.">
        <title>Scallop genome provides insights into evolution of bilaterian karyotype and development.</title>
        <authorList>
            <person name="Wang S."/>
            <person name="Zhang J."/>
            <person name="Jiao W."/>
            <person name="Li J."/>
            <person name="Xun X."/>
            <person name="Sun Y."/>
            <person name="Guo X."/>
            <person name="Huan P."/>
            <person name="Dong B."/>
            <person name="Zhang L."/>
            <person name="Hu X."/>
            <person name="Sun X."/>
            <person name="Wang J."/>
            <person name="Zhao C."/>
            <person name="Wang Y."/>
            <person name="Wang D."/>
            <person name="Huang X."/>
            <person name="Wang R."/>
            <person name="Lv J."/>
            <person name="Li Y."/>
            <person name="Zhang Z."/>
            <person name="Liu B."/>
            <person name="Lu W."/>
            <person name="Hui Y."/>
            <person name="Liang J."/>
            <person name="Zhou Z."/>
            <person name="Hou R."/>
            <person name="Li X."/>
            <person name="Liu Y."/>
            <person name="Li H."/>
            <person name="Ning X."/>
            <person name="Lin Y."/>
            <person name="Zhao L."/>
            <person name="Xing Q."/>
            <person name="Dou J."/>
            <person name="Li Y."/>
            <person name="Mao J."/>
            <person name="Guo H."/>
            <person name="Dou H."/>
            <person name="Li T."/>
            <person name="Mu C."/>
            <person name="Jiang W."/>
            <person name="Fu Q."/>
            <person name="Fu X."/>
            <person name="Miao Y."/>
            <person name="Liu J."/>
            <person name="Yu Q."/>
            <person name="Li R."/>
            <person name="Liao H."/>
            <person name="Li X."/>
            <person name="Kong Y."/>
            <person name="Jiang Z."/>
            <person name="Chourrout D."/>
            <person name="Li R."/>
            <person name="Bao Z."/>
        </authorList>
    </citation>
    <scope>NUCLEOTIDE SEQUENCE [LARGE SCALE GENOMIC DNA]</scope>
    <source>
        <strain evidence="2 3">PY_sf001</strain>
    </source>
</reference>
<dbReference type="InterPro" id="IPR000863">
    <property type="entry name" value="Sulfotransferase_dom"/>
</dbReference>
<sequence length="388" mass="44743">MNVELMYSRRKSGNYFTLPSSHLLTAVLRRKQTTSIWSQVSGTANISTNEYYVTTTEEENRGPVPVIILTYMRSGSSFTGQILQAAPSTFYWFEPMHKLLVNFTPGNTFQFLNGVSRAFRSRDDVSTLTASSIASCHLDRLPVRVLTDGFLGHGNRDTSKSFISCLQSFRRLASDPKMPLRRCILDYKETCLKSNHVIIKTIRMTMASMEDMLVKHPRLKIVHLIRDPRATVRSQKTLGEFRDDKHENVTEKIISFCKRVLRDVLDREDFQRRFPNRIIPVFYEDIAKNPIEYSKTIYQFLGMEFSKESEEKIFQMTSSGTEQENCGVLCTNRPNSSVEANEWRHQVTIDFVKTVDKACAGLYNKLGYKTVPNKTSLFDLNYQLRNLQ</sequence>
<keyword evidence="2" id="KW-0808">Transferase</keyword>
<evidence type="ECO:0000259" key="1">
    <source>
        <dbReference type="Pfam" id="PF00685"/>
    </source>
</evidence>
<dbReference type="Pfam" id="PF00685">
    <property type="entry name" value="Sulfotransfer_1"/>
    <property type="match status" value="1"/>
</dbReference>
<dbReference type="InterPro" id="IPR051135">
    <property type="entry name" value="Gal/GlcNAc/GalNAc_ST"/>
</dbReference>
<dbReference type="GO" id="GO:0006790">
    <property type="term" value="P:sulfur compound metabolic process"/>
    <property type="evidence" value="ECO:0007669"/>
    <property type="project" value="TreeGrafter"/>
</dbReference>
<evidence type="ECO:0000313" key="2">
    <source>
        <dbReference type="EMBL" id="OWF54671.1"/>
    </source>
</evidence>
<dbReference type="Proteomes" id="UP000242188">
    <property type="component" value="Unassembled WGS sequence"/>
</dbReference>